<protein>
    <submittedName>
        <fullName evidence="2">Uncharacterized protein (DUF58 family)</fullName>
    </submittedName>
</protein>
<dbReference type="Pfam" id="PF01882">
    <property type="entry name" value="DUF58"/>
    <property type="match status" value="1"/>
</dbReference>
<dbReference type="AlphaFoldDB" id="A0A840I2E4"/>
<evidence type="ECO:0000313" key="2">
    <source>
        <dbReference type="EMBL" id="MBB4658999.1"/>
    </source>
</evidence>
<dbReference type="RefSeq" id="WP_183817164.1">
    <property type="nucleotide sequence ID" value="NZ_JACHOB010000002.1"/>
</dbReference>
<accession>A0A840I2E4</accession>
<feature type="domain" description="DUF58" evidence="1">
    <location>
        <begin position="187"/>
        <end position="377"/>
    </location>
</feature>
<proteinExistence type="predicted"/>
<dbReference type="PANTHER" id="PTHR33608:SF3">
    <property type="entry name" value="SLR2013 PROTEIN"/>
    <property type="match status" value="1"/>
</dbReference>
<evidence type="ECO:0000259" key="1">
    <source>
        <dbReference type="Pfam" id="PF01882"/>
    </source>
</evidence>
<dbReference type="EMBL" id="JACHOB010000002">
    <property type="protein sequence ID" value="MBB4658999.1"/>
    <property type="molecule type" value="Genomic_DNA"/>
</dbReference>
<dbReference type="Proteomes" id="UP000563524">
    <property type="component" value="Unassembled WGS sequence"/>
</dbReference>
<keyword evidence="3" id="KW-1185">Reference proteome</keyword>
<dbReference type="InterPro" id="IPR036465">
    <property type="entry name" value="vWFA_dom_sf"/>
</dbReference>
<organism evidence="2 3">
    <name type="scientific">Parvularcula dongshanensis</name>
    <dbReference type="NCBI Taxonomy" id="1173995"/>
    <lineage>
        <taxon>Bacteria</taxon>
        <taxon>Pseudomonadati</taxon>
        <taxon>Pseudomonadota</taxon>
        <taxon>Alphaproteobacteria</taxon>
        <taxon>Parvularculales</taxon>
        <taxon>Parvularculaceae</taxon>
        <taxon>Parvularcula</taxon>
    </lineage>
</organism>
<comment type="caution">
    <text evidence="2">The sequence shown here is derived from an EMBL/GenBank/DDBJ whole genome shotgun (WGS) entry which is preliminary data.</text>
</comment>
<dbReference type="InterPro" id="IPR002881">
    <property type="entry name" value="DUF58"/>
</dbReference>
<gene>
    <name evidence="2" type="ORF">GGQ59_001513</name>
</gene>
<dbReference type="SUPFAM" id="SSF53300">
    <property type="entry name" value="vWA-like"/>
    <property type="match status" value="1"/>
</dbReference>
<dbReference type="PANTHER" id="PTHR33608">
    <property type="entry name" value="BLL2464 PROTEIN"/>
    <property type="match status" value="1"/>
</dbReference>
<sequence>MPTPTPRAVVLAALGLPAALLVGALAPGAWVWGLLFEVAVLALIGADALLARWPGRVALTYALPGGMEVGRAAPARIEARGLPLRAEARLEVSDPLAVSGGAREGEAVSFDVTPLRRGTGRFDALWLRWPGPMGLVRWQKRARLGQEVRITPDIGTVREEALRIFSRMALGETVQRQRGQGSEFEALREYQTGMDPRAIDWKHTARHRTLLAREYRTEQNQNVVLALDAGRLMSEPIAPGRLSRLDVGVTAALLCAYVALKRGDRAALFAYDAQPQVSTGLVSGARGFPALQNAASGIAYSSRETNHTLGLSALAGKLDRRSLVVVMTEFADPTMAELMIETVGRLTRDHLVLFVAFRDEELEAIAAAEPQEVEDVSRAVVASDLLRERELVLTRLRRLGAEVLEADAETFGPAVASRVVAIRERGLL</sequence>
<reference evidence="2 3" key="1">
    <citation type="submission" date="2020-08" db="EMBL/GenBank/DDBJ databases">
        <title>Genomic Encyclopedia of Type Strains, Phase IV (KMG-IV): sequencing the most valuable type-strain genomes for metagenomic binning, comparative biology and taxonomic classification.</title>
        <authorList>
            <person name="Goeker M."/>
        </authorList>
    </citation>
    <scope>NUCLEOTIDE SEQUENCE [LARGE SCALE GENOMIC DNA]</scope>
    <source>
        <strain evidence="2 3">DSM 102850</strain>
    </source>
</reference>
<evidence type="ECO:0000313" key="3">
    <source>
        <dbReference type="Proteomes" id="UP000563524"/>
    </source>
</evidence>
<name>A0A840I2E4_9PROT</name>